<reference evidence="3" key="2">
    <citation type="submission" date="2020-09" db="EMBL/GenBank/DDBJ databases">
        <authorList>
            <person name="Sun Q."/>
            <person name="Zhou Y."/>
        </authorList>
    </citation>
    <scope>NUCLEOTIDE SEQUENCE</scope>
    <source>
        <strain evidence="3">CGMCC 4.5737</strain>
    </source>
</reference>
<keyword evidence="4" id="KW-1185">Reference proteome</keyword>
<dbReference type="EMBL" id="BMMK01000015">
    <property type="protein sequence ID" value="GGM60725.1"/>
    <property type="molecule type" value="Genomic_DNA"/>
</dbReference>
<dbReference type="Proteomes" id="UP000637578">
    <property type="component" value="Unassembled WGS sequence"/>
</dbReference>
<evidence type="ECO:0000313" key="3">
    <source>
        <dbReference type="EMBL" id="GGM60725.1"/>
    </source>
</evidence>
<proteinExistence type="predicted"/>
<evidence type="ECO:0000259" key="2">
    <source>
        <dbReference type="Pfam" id="PF19809"/>
    </source>
</evidence>
<accession>A0A8J3CFH0</accession>
<reference evidence="3" key="1">
    <citation type="journal article" date="2014" name="Int. J. Syst. Evol. Microbiol.">
        <title>Complete genome sequence of Corynebacterium casei LMG S-19264T (=DSM 44701T), isolated from a smear-ripened cheese.</title>
        <authorList>
            <consortium name="US DOE Joint Genome Institute (JGI-PGF)"/>
            <person name="Walter F."/>
            <person name="Albersmeier A."/>
            <person name="Kalinowski J."/>
            <person name="Ruckert C."/>
        </authorList>
    </citation>
    <scope>NUCLEOTIDE SEQUENCE</scope>
    <source>
        <strain evidence="3">CGMCC 4.5737</strain>
    </source>
</reference>
<dbReference type="Pfam" id="PF19809">
    <property type="entry name" value="DUF6292"/>
    <property type="match status" value="1"/>
</dbReference>
<evidence type="ECO:0000256" key="1">
    <source>
        <dbReference type="SAM" id="MobiDB-lite"/>
    </source>
</evidence>
<comment type="caution">
    <text evidence="3">The sequence shown here is derived from an EMBL/GenBank/DDBJ whole genome shotgun (WGS) entry which is preliminary data.</text>
</comment>
<feature type="region of interest" description="Disordered" evidence="1">
    <location>
        <begin position="1"/>
        <end position="25"/>
    </location>
</feature>
<name>A0A8J3CFH0_9PSEU</name>
<dbReference type="AlphaFoldDB" id="A0A8J3CFH0"/>
<protein>
    <recommendedName>
        <fullName evidence="2">DUF6292 domain-containing protein</fullName>
    </recommendedName>
</protein>
<dbReference type="InterPro" id="IPR046259">
    <property type="entry name" value="DUF6292"/>
</dbReference>
<organism evidence="3 4">
    <name type="scientific">Longimycelium tulufanense</name>
    <dbReference type="NCBI Taxonomy" id="907463"/>
    <lineage>
        <taxon>Bacteria</taxon>
        <taxon>Bacillati</taxon>
        <taxon>Actinomycetota</taxon>
        <taxon>Actinomycetes</taxon>
        <taxon>Pseudonocardiales</taxon>
        <taxon>Pseudonocardiaceae</taxon>
        <taxon>Longimycelium</taxon>
    </lineage>
</organism>
<sequence length="212" mass="23087">MSQARRRRPREAQGRLARARAAERSAETIRRTEAVRTVAEHAVDADDCQQLLAMLGLQAVDGRRNLTSTGTDSPDTTVDGTAALQRGLAAYLHAVAAAVGVPSEGTSFEVSDTATAYLALTRRWPQRPNDDLMLVWSERNGWIVSVETDPGEETIVVACLGGTDPVPDPRAVARFVTDVIAGFQAERTPPKFPTDENRHHLAERLVRYVASS</sequence>
<feature type="domain" description="DUF6292" evidence="2">
    <location>
        <begin position="91"/>
        <end position="178"/>
    </location>
</feature>
<gene>
    <name evidence="3" type="ORF">GCM10012275_34720</name>
</gene>
<evidence type="ECO:0000313" key="4">
    <source>
        <dbReference type="Proteomes" id="UP000637578"/>
    </source>
</evidence>